<name>A0A8T8WJ88_ASPJA</name>
<dbReference type="AlphaFoldDB" id="A0A8T8WJ88"/>
<evidence type="ECO:0008006" key="3">
    <source>
        <dbReference type="Google" id="ProtNLM"/>
    </source>
</evidence>
<dbReference type="GeneID" id="37181133"/>
<protein>
    <recommendedName>
        <fullName evidence="3">Transcription factor domain-containing protein</fullName>
    </recommendedName>
</protein>
<dbReference type="InterPro" id="IPR021858">
    <property type="entry name" value="Fun_TF"/>
</dbReference>
<sequence>MGQAWRSHIAGGNSLSKLASKDLWWSSRSAWMVFQTFQEINLMAMLTETLTRTLLSLGSLPPSRSSLDLFSSFTPAPRTWSASSSSFPTTSTTTTPTTTIYSSTAINSNHFTDSEPTDLLEVLYKHVDPSYTQEALGISAGLMKIIAEILCFQDTYLSATNIGWAKLQLSLFIPGDSHCHLSTDLFSPSSRSSSAFISGPSHHQYVFSYSTLICYKQSVPPYTRTVETDTLAILGLLHILALDFNYNHINDHYHTPFIWAIVIISSKIQRGEMKSRDQILAWLSRRQQTGFTIYALAEEVVREIWRMRDSGDNRACRALWREFIEARLALDVFLGVSRPVHHLLR</sequence>
<dbReference type="Proteomes" id="UP000249497">
    <property type="component" value="Unassembled WGS sequence"/>
</dbReference>
<organism evidence="1 2">
    <name type="scientific">Aspergillus japonicus CBS 114.51</name>
    <dbReference type="NCBI Taxonomy" id="1448312"/>
    <lineage>
        <taxon>Eukaryota</taxon>
        <taxon>Fungi</taxon>
        <taxon>Dikarya</taxon>
        <taxon>Ascomycota</taxon>
        <taxon>Pezizomycotina</taxon>
        <taxon>Eurotiomycetes</taxon>
        <taxon>Eurotiomycetidae</taxon>
        <taxon>Eurotiales</taxon>
        <taxon>Aspergillaceae</taxon>
        <taxon>Aspergillus</taxon>
        <taxon>Aspergillus subgen. Circumdati</taxon>
    </lineage>
</organism>
<keyword evidence="2" id="KW-1185">Reference proteome</keyword>
<proteinExistence type="predicted"/>
<gene>
    <name evidence="1" type="ORF">BO86DRAFT_52647</name>
</gene>
<dbReference type="Pfam" id="PF11951">
    <property type="entry name" value="Fungal_trans_2"/>
    <property type="match status" value="1"/>
</dbReference>
<accession>A0A8T8WJ88</accession>
<evidence type="ECO:0000313" key="2">
    <source>
        <dbReference type="Proteomes" id="UP000249497"/>
    </source>
</evidence>
<reference evidence="1 2" key="1">
    <citation type="submission" date="2018-02" db="EMBL/GenBank/DDBJ databases">
        <title>The genomes of Aspergillus section Nigri reveals drivers in fungal speciation.</title>
        <authorList>
            <consortium name="DOE Joint Genome Institute"/>
            <person name="Vesth T.C."/>
            <person name="Nybo J."/>
            <person name="Theobald S."/>
            <person name="Brandl J."/>
            <person name="Frisvad J.C."/>
            <person name="Nielsen K.F."/>
            <person name="Lyhne E.K."/>
            <person name="Kogle M.E."/>
            <person name="Kuo A."/>
            <person name="Riley R."/>
            <person name="Clum A."/>
            <person name="Nolan M."/>
            <person name="Lipzen A."/>
            <person name="Salamov A."/>
            <person name="Henrissat B."/>
            <person name="Wiebenga A."/>
            <person name="De vries R.P."/>
            <person name="Grigoriev I.V."/>
            <person name="Mortensen U.H."/>
            <person name="Andersen M.R."/>
            <person name="Baker S.E."/>
        </authorList>
    </citation>
    <scope>NUCLEOTIDE SEQUENCE [LARGE SCALE GENOMIC DNA]</scope>
    <source>
        <strain evidence="1 2">CBS 114.51</strain>
    </source>
</reference>
<evidence type="ECO:0000313" key="1">
    <source>
        <dbReference type="EMBL" id="RAH75787.1"/>
    </source>
</evidence>
<dbReference type="RefSeq" id="XP_025521681.1">
    <property type="nucleotide sequence ID" value="XM_025677440.1"/>
</dbReference>
<dbReference type="EMBL" id="KZ824911">
    <property type="protein sequence ID" value="RAH75787.1"/>
    <property type="molecule type" value="Genomic_DNA"/>
</dbReference>